<dbReference type="InterPro" id="IPR020097">
    <property type="entry name" value="PsdUridine_synth_TruA_a/b_dom"/>
</dbReference>
<dbReference type="EMBL" id="PGTZ01000006">
    <property type="protein sequence ID" value="PJI94892.1"/>
    <property type="molecule type" value="Genomic_DNA"/>
</dbReference>
<dbReference type="AlphaFoldDB" id="A0A2M8WVE9"/>
<evidence type="ECO:0000256" key="5">
    <source>
        <dbReference type="PIRSR" id="PIRSR001430-1"/>
    </source>
</evidence>
<comment type="caution">
    <text evidence="9">The sequence shown here is derived from an EMBL/GenBank/DDBJ whole genome shotgun (WGS) entry which is preliminary data.</text>
</comment>
<evidence type="ECO:0000313" key="10">
    <source>
        <dbReference type="Proteomes" id="UP000231586"/>
    </source>
</evidence>
<evidence type="ECO:0000256" key="4">
    <source>
        <dbReference type="HAMAP-Rule" id="MF_00171"/>
    </source>
</evidence>
<comment type="similarity">
    <text evidence="1 4 7">Belongs to the tRNA pseudouridine synthase TruA family.</text>
</comment>
<feature type="binding site" evidence="4 6">
    <location>
        <position position="126"/>
    </location>
    <ligand>
        <name>substrate</name>
    </ligand>
</feature>
<evidence type="ECO:0000313" key="9">
    <source>
        <dbReference type="EMBL" id="PJI94892.1"/>
    </source>
</evidence>
<dbReference type="EC" id="5.4.99.12" evidence="4"/>
<keyword evidence="3 4" id="KW-0413">Isomerase</keyword>
<dbReference type="NCBIfam" id="TIGR00071">
    <property type="entry name" value="hisT_truA"/>
    <property type="match status" value="1"/>
</dbReference>
<gene>
    <name evidence="4" type="primary">truA</name>
    <name evidence="9" type="ORF">CLV34_0740</name>
</gene>
<dbReference type="InterPro" id="IPR001406">
    <property type="entry name" value="PsdUridine_synth_TruA"/>
</dbReference>
<dbReference type="FunFam" id="3.30.70.660:FF:000003">
    <property type="entry name" value="tRNA pseudouridine synthase A"/>
    <property type="match status" value="1"/>
</dbReference>
<dbReference type="Gene3D" id="3.30.70.660">
    <property type="entry name" value="Pseudouridine synthase I, catalytic domain, C-terminal subdomain"/>
    <property type="match status" value="1"/>
</dbReference>
<protein>
    <recommendedName>
        <fullName evidence="4">tRNA pseudouridine synthase A</fullName>
        <ecNumber evidence="4">5.4.99.12</ecNumber>
    </recommendedName>
    <alternativeName>
        <fullName evidence="4">tRNA pseudouridine(38-40) synthase</fullName>
    </alternativeName>
    <alternativeName>
        <fullName evidence="4">tRNA pseudouridylate synthase I</fullName>
    </alternativeName>
    <alternativeName>
        <fullName evidence="4">tRNA-uridine isomerase I</fullName>
    </alternativeName>
</protein>
<dbReference type="InterPro" id="IPR020103">
    <property type="entry name" value="PsdUridine_synth_cat_dom_sf"/>
</dbReference>
<dbReference type="GO" id="GO:0160147">
    <property type="term" value="F:tRNA pseudouridine(38-40) synthase activity"/>
    <property type="evidence" value="ECO:0007669"/>
    <property type="project" value="UniProtKB-EC"/>
</dbReference>
<sequence length="300" mass="32361">MRVRLDIAYDGTDFAGWARQPALRTVQGSLEDALTTVLRSAQRDEPTPRVQVAGRTDSGVHARGQVAHVDLTPRQWAALPDRAGRPAGECLVTRLGGVLPRDVVVRAASVAPAGFDARFSALQRRYAYRVADRPDLRDPLRRAEVLWTRRPLDVDAMHEAALPLLGVRDFAAFCKPRPGATTIRELVELTWARPTGGPDAGLVVATVRADAFCHNMVRALVGTSLAVGEGRRSTAWPAQVLASRERSAAGGVVPPHGLTLEEVVYPPDAELAARAERVRAVRMDEDVWEDAPGGGAVARG</sequence>
<dbReference type="GO" id="GO:0031119">
    <property type="term" value="P:tRNA pseudouridine synthesis"/>
    <property type="evidence" value="ECO:0007669"/>
    <property type="project" value="UniProtKB-UniRule"/>
</dbReference>
<feature type="domain" description="Pseudouridine synthase I TruA alpha/beta" evidence="8">
    <location>
        <begin position="160"/>
        <end position="266"/>
    </location>
</feature>
<comment type="catalytic activity">
    <reaction evidence="4 7">
        <text>uridine(38/39/40) in tRNA = pseudouridine(38/39/40) in tRNA</text>
        <dbReference type="Rhea" id="RHEA:22376"/>
        <dbReference type="Rhea" id="RHEA-COMP:10085"/>
        <dbReference type="Rhea" id="RHEA-COMP:10087"/>
        <dbReference type="ChEBI" id="CHEBI:65314"/>
        <dbReference type="ChEBI" id="CHEBI:65315"/>
        <dbReference type="EC" id="5.4.99.12"/>
    </reaction>
</comment>
<evidence type="ECO:0000256" key="2">
    <source>
        <dbReference type="ARBA" id="ARBA00022694"/>
    </source>
</evidence>
<evidence type="ECO:0000259" key="8">
    <source>
        <dbReference type="Pfam" id="PF01416"/>
    </source>
</evidence>
<proteinExistence type="inferred from homology"/>
<dbReference type="InterPro" id="IPR020094">
    <property type="entry name" value="TruA/RsuA/RluB/E/F_N"/>
</dbReference>
<name>A0A2M8WVE9_9MICO</name>
<dbReference type="PANTHER" id="PTHR11142:SF0">
    <property type="entry name" value="TRNA PSEUDOURIDINE SYNTHASE-LIKE 1"/>
    <property type="match status" value="1"/>
</dbReference>
<evidence type="ECO:0000256" key="1">
    <source>
        <dbReference type="ARBA" id="ARBA00009375"/>
    </source>
</evidence>
<dbReference type="InterPro" id="IPR020095">
    <property type="entry name" value="PsdUridine_synth_TruA_C"/>
</dbReference>
<dbReference type="Proteomes" id="UP000231586">
    <property type="component" value="Unassembled WGS sequence"/>
</dbReference>
<keyword evidence="2 4" id="KW-0819">tRNA processing</keyword>
<dbReference type="HAMAP" id="MF_00171">
    <property type="entry name" value="TruA"/>
    <property type="match status" value="1"/>
</dbReference>
<dbReference type="CDD" id="cd02570">
    <property type="entry name" value="PseudoU_synth_EcTruA"/>
    <property type="match status" value="1"/>
</dbReference>
<comment type="subunit">
    <text evidence="4">Homodimer.</text>
</comment>
<dbReference type="Gene3D" id="3.30.70.580">
    <property type="entry name" value="Pseudouridine synthase I, catalytic domain, N-terminal subdomain"/>
    <property type="match status" value="1"/>
</dbReference>
<comment type="caution">
    <text evidence="4">Lacks conserved residue(s) required for the propagation of feature annotation.</text>
</comment>
<accession>A0A2M8WVE9</accession>
<comment type="function">
    <text evidence="4">Formation of pseudouridine at positions 38, 39 and 40 in the anticodon stem and loop of transfer RNAs.</text>
</comment>
<dbReference type="Pfam" id="PF01416">
    <property type="entry name" value="PseudoU_synth_1"/>
    <property type="match status" value="1"/>
</dbReference>
<dbReference type="PIRSF" id="PIRSF001430">
    <property type="entry name" value="tRNA_psdUrid_synth"/>
    <property type="match status" value="1"/>
</dbReference>
<dbReference type="PANTHER" id="PTHR11142">
    <property type="entry name" value="PSEUDOURIDYLATE SYNTHASE"/>
    <property type="match status" value="1"/>
</dbReference>
<reference evidence="9 10" key="1">
    <citation type="submission" date="2017-11" db="EMBL/GenBank/DDBJ databases">
        <title>Genomic Encyclopedia of Archaeal and Bacterial Type Strains, Phase II (KMG-II): From Individual Species to Whole Genera.</title>
        <authorList>
            <person name="Goeker M."/>
        </authorList>
    </citation>
    <scope>NUCLEOTIDE SEQUENCE [LARGE SCALE GENOMIC DNA]</scope>
    <source>
        <strain evidence="9 10">DSM 22413</strain>
    </source>
</reference>
<evidence type="ECO:0000256" key="3">
    <source>
        <dbReference type="ARBA" id="ARBA00023235"/>
    </source>
</evidence>
<dbReference type="SUPFAM" id="SSF55120">
    <property type="entry name" value="Pseudouridine synthase"/>
    <property type="match status" value="1"/>
</dbReference>
<keyword evidence="10" id="KW-1185">Reference proteome</keyword>
<evidence type="ECO:0000256" key="6">
    <source>
        <dbReference type="PIRSR" id="PIRSR001430-2"/>
    </source>
</evidence>
<feature type="active site" description="Nucleophile" evidence="4 5">
    <location>
        <position position="57"/>
    </location>
</feature>
<dbReference type="GO" id="GO:0003723">
    <property type="term" value="F:RNA binding"/>
    <property type="evidence" value="ECO:0007669"/>
    <property type="project" value="InterPro"/>
</dbReference>
<organism evidence="9 10">
    <name type="scientific">Luteimicrobium subarcticum</name>
    <dbReference type="NCBI Taxonomy" id="620910"/>
    <lineage>
        <taxon>Bacteria</taxon>
        <taxon>Bacillati</taxon>
        <taxon>Actinomycetota</taxon>
        <taxon>Actinomycetes</taxon>
        <taxon>Micrococcales</taxon>
        <taxon>Luteimicrobium</taxon>
    </lineage>
</organism>
<evidence type="ECO:0000256" key="7">
    <source>
        <dbReference type="RuleBase" id="RU003792"/>
    </source>
</evidence>